<keyword evidence="4" id="KW-1185">Reference proteome</keyword>
<evidence type="ECO:0000256" key="2">
    <source>
        <dbReference type="SAM" id="SignalP"/>
    </source>
</evidence>
<accession>A0A917XX00</accession>
<protein>
    <recommendedName>
        <fullName evidence="5">Sporulation protein</fullName>
    </recommendedName>
</protein>
<keyword evidence="2" id="KW-0732">Signal</keyword>
<reference evidence="3" key="2">
    <citation type="submission" date="2020-09" db="EMBL/GenBank/DDBJ databases">
        <authorList>
            <person name="Sun Q."/>
            <person name="Ohkuma M."/>
        </authorList>
    </citation>
    <scope>NUCLEOTIDE SEQUENCE</scope>
    <source>
        <strain evidence="3">JCM 17251</strain>
    </source>
</reference>
<evidence type="ECO:0008006" key="5">
    <source>
        <dbReference type="Google" id="ProtNLM"/>
    </source>
</evidence>
<dbReference type="Proteomes" id="UP000624041">
    <property type="component" value="Unassembled WGS sequence"/>
</dbReference>
<reference evidence="3" key="1">
    <citation type="journal article" date="2014" name="Int. J. Syst. Evol. Microbiol.">
        <title>Complete genome sequence of Corynebacterium casei LMG S-19264T (=DSM 44701T), isolated from a smear-ripened cheese.</title>
        <authorList>
            <consortium name="US DOE Joint Genome Institute (JGI-PGF)"/>
            <person name="Walter F."/>
            <person name="Albersmeier A."/>
            <person name="Kalinowski J."/>
            <person name="Ruckert C."/>
        </authorList>
    </citation>
    <scope>NUCLEOTIDE SEQUENCE</scope>
    <source>
        <strain evidence="3">JCM 17251</strain>
    </source>
</reference>
<feature type="signal peptide" evidence="2">
    <location>
        <begin position="1"/>
        <end position="20"/>
    </location>
</feature>
<proteinExistence type="predicted"/>
<feature type="chain" id="PRO_5038628508" description="Sporulation protein" evidence="2">
    <location>
        <begin position="21"/>
        <end position="172"/>
    </location>
</feature>
<dbReference type="RefSeq" id="WP_188856588.1">
    <property type="nucleotide sequence ID" value="NZ_BMOS01000007.1"/>
</dbReference>
<feature type="region of interest" description="Disordered" evidence="1">
    <location>
        <begin position="23"/>
        <end position="49"/>
    </location>
</feature>
<organism evidence="3 4">
    <name type="scientific">Oceanobacillus indicireducens</name>
    <dbReference type="NCBI Taxonomy" id="1004261"/>
    <lineage>
        <taxon>Bacteria</taxon>
        <taxon>Bacillati</taxon>
        <taxon>Bacillota</taxon>
        <taxon>Bacilli</taxon>
        <taxon>Bacillales</taxon>
        <taxon>Bacillaceae</taxon>
        <taxon>Oceanobacillus</taxon>
    </lineage>
</organism>
<dbReference type="AlphaFoldDB" id="A0A917XX00"/>
<dbReference type="Pfam" id="PF09580">
    <property type="entry name" value="Spore_YhcN_YlaJ"/>
    <property type="match status" value="1"/>
</dbReference>
<evidence type="ECO:0000256" key="1">
    <source>
        <dbReference type="SAM" id="MobiDB-lite"/>
    </source>
</evidence>
<dbReference type="InterPro" id="IPR019076">
    <property type="entry name" value="Spore_lipoprot_YhcN/YlaJ-like"/>
</dbReference>
<dbReference type="PROSITE" id="PS51257">
    <property type="entry name" value="PROKAR_LIPOPROTEIN"/>
    <property type="match status" value="1"/>
</dbReference>
<sequence length="172" mass="19974">MLKKSIFFLSLLFIAGCVMSPGNNSQQEGYGSPRAPSYRGSGHDEGNVNDYGRMLQQEELSTNDFNSYTDPTITDRSEQISQKLLENRDIIMAEVHERDDQIYVAVRLRENIADTSHEENVIPEIEKQVRDVMGTDEKQIVIWTDHIEWNQFKNEGAELDFMDNFNNFFERE</sequence>
<evidence type="ECO:0000313" key="4">
    <source>
        <dbReference type="Proteomes" id="UP000624041"/>
    </source>
</evidence>
<name>A0A917XX00_9BACI</name>
<comment type="caution">
    <text evidence="3">The sequence shown here is derived from an EMBL/GenBank/DDBJ whole genome shotgun (WGS) entry which is preliminary data.</text>
</comment>
<evidence type="ECO:0000313" key="3">
    <source>
        <dbReference type="EMBL" id="GGN55325.1"/>
    </source>
</evidence>
<dbReference type="EMBL" id="BMOS01000007">
    <property type="protein sequence ID" value="GGN55325.1"/>
    <property type="molecule type" value="Genomic_DNA"/>
</dbReference>
<gene>
    <name evidence="3" type="ORF">GCM10007971_13950</name>
</gene>